<keyword evidence="2" id="KW-0175">Coiled coil</keyword>
<gene>
    <name evidence="4" type="ORF">K0U00_28300</name>
</gene>
<evidence type="ECO:0000259" key="3">
    <source>
        <dbReference type="Pfam" id="PF25984"/>
    </source>
</evidence>
<reference evidence="4 5" key="1">
    <citation type="submission" date="2021-07" db="EMBL/GenBank/DDBJ databases">
        <title>Paenibacillus radiodurans sp. nov., isolated from the southeastern edge of Tengger Desert.</title>
        <authorList>
            <person name="Zhang G."/>
        </authorList>
    </citation>
    <scope>NUCLEOTIDE SEQUENCE [LARGE SCALE GENOMIC DNA]</scope>
    <source>
        <strain evidence="4 5">CCM 7311</strain>
    </source>
</reference>
<dbReference type="Pfam" id="PF25984">
    <property type="entry name" value="BSH_YknX"/>
    <property type="match status" value="1"/>
</dbReference>
<dbReference type="RefSeq" id="WP_210040110.1">
    <property type="nucleotide sequence ID" value="NZ_JBHLVU010000007.1"/>
</dbReference>
<dbReference type="InterPro" id="IPR011053">
    <property type="entry name" value="Single_hybrid_motif"/>
</dbReference>
<dbReference type="InterPro" id="IPR058639">
    <property type="entry name" value="BSH_YknX-like"/>
</dbReference>
<dbReference type="PANTHER" id="PTHR30469:SF15">
    <property type="entry name" value="HLYD FAMILY OF SECRETION PROTEINS"/>
    <property type="match status" value="1"/>
</dbReference>
<evidence type="ECO:0000256" key="1">
    <source>
        <dbReference type="ARBA" id="ARBA00009477"/>
    </source>
</evidence>
<keyword evidence="5" id="KW-1185">Reference proteome</keyword>
<evidence type="ECO:0000313" key="4">
    <source>
        <dbReference type="EMBL" id="MBW7457948.1"/>
    </source>
</evidence>
<comment type="similarity">
    <text evidence="1">Belongs to the membrane fusion protein (MFP) (TC 8.A.1) family.</text>
</comment>
<evidence type="ECO:0000256" key="2">
    <source>
        <dbReference type="SAM" id="Coils"/>
    </source>
</evidence>
<accession>A0ABS7CAN6</accession>
<proteinExistence type="inferred from homology"/>
<dbReference type="EMBL" id="JAHZIK010001018">
    <property type="protein sequence ID" value="MBW7457948.1"/>
    <property type="molecule type" value="Genomic_DNA"/>
</dbReference>
<name>A0ABS7CAN6_9BACL</name>
<organism evidence="4 5">
    <name type="scientific">Paenibacillus sepulcri</name>
    <dbReference type="NCBI Taxonomy" id="359917"/>
    <lineage>
        <taxon>Bacteria</taxon>
        <taxon>Bacillati</taxon>
        <taxon>Bacillota</taxon>
        <taxon>Bacilli</taxon>
        <taxon>Bacillales</taxon>
        <taxon>Paenibacillaceae</taxon>
        <taxon>Paenibacillus</taxon>
    </lineage>
</organism>
<dbReference type="NCBIfam" id="TIGR01730">
    <property type="entry name" value="RND_mfp"/>
    <property type="match status" value="1"/>
</dbReference>
<dbReference type="Gene3D" id="2.40.50.100">
    <property type="match status" value="1"/>
</dbReference>
<protein>
    <submittedName>
        <fullName evidence="4">Efflux RND transporter periplasmic adaptor subunit</fullName>
    </submittedName>
</protein>
<evidence type="ECO:0000313" key="5">
    <source>
        <dbReference type="Proteomes" id="UP001519887"/>
    </source>
</evidence>
<feature type="domain" description="YknX-like barrel-sandwich hybrid" evidence="3">
    <location>
        <begin position="76"/>
        <end position="190"/>
    </location>
</feature>
<dbReference type="SUPFAM" id="SSF51230">
    <property type="entry name" value="Single hybrid motif"/>
    <property type="match status" value="1"/>
</dbReference>
<dbReference type="PANTHER" id="PTHR30469">
    <property type="entry name" value="MULTIDRUG RESISTANCE PROTEIN MDTA"/>
    <property type="match status" value="1"/>
</dbReference>
<dbReference type="InterPro" id="IPR006143">
    <property type="entry name" value="RND_pump_MFP"/>
</dbReference>
<comment type="caution">
    <text evidence="4">The sequence shown here is derived from an EMBL/GenBank/DDBJ whole genome shotgun (WGS) entry which is preliminary data.</text>
</comment>
<feature type="coiled-coil region" evidence="2">
    <location>
        <begin position="151"/>
        <end position="178"/>
    </location>
</feature>
<dbReference type="Gene3D" id="2.40.420.20">
    <property type="match status" value="1"/>
</dbReference>
<sequence>MEAAFRTGDSKSRKRKIRLLAGLFFGLLIVLTLFSNTLFALTLPKVTVEQPDTGLLNQEFKGSAAVKFVSELDLSNPSGGKVKQVLVKEGDAVQKGQALVMYENSETEQQIEAERDTLEKLKLPVQSLQRDYIEAAVNADSGAQNDARIALESARLDIAAQDRRIQALEGQLADQQKLKAPFDGIVRTVHAVEGLPSGTGEGDIRLVNSDKGLQFEMQVPVNIAATLDTAESLEVMISGKSGRSVQGNIVEIGESDASKPSESAPETIRLLVSLHDEALREGDRVELNLTAKGDENALVISSQAVHKDRDGAYVFVIDNKKGPLGNVNFARKMSVTISAANEMRTAVVDSLIGSEKVIVESSDPLADGTQVRY</sequence>
<dbReference type="Proteomes" id="UP001519887">
    <property type="component" value="Unassembled WGS sequence"/>
</dbReference>